<dbReference type="RefSeq" id="WP_273615792.1">
    <property type="nucleotide sequence ID" value="NZ_CP117416.1"/>
</dbReference>
<proteinExistence type="predicted"/>
<feature type="compositionally biased region" description="Basic and acidic residues" evidence="1">
    <location>
        <begin position="92"/>
        <end position="103"/>
    </location>
</feature>
<reference evidence="2 3" key="1">
    <citation type="submission" date="2023-02" db="EMBL/GenBank/DDBJ databases">
        <title>Genome sequence of Paenibacillus kyungheensis KACC 18744.</title>
        <authorList>
            <person name="Kim S."/>
            <person name="Heo J."/>
            <person name="Kwon S.-W."/>
        </authorList>
    </citation>
    <scope>NUCLEOTIDE SEQUENCE [LARGE SCALE GENOMIC DNA]</scope>
    <source>
        <strain evidence="2 3">KACC 18744</strain>
    </source>
</reference>
<dbReference type="EMBL" id="CP117416">
    <property type="protein sequence ID" value="WCT57610.1"/>
    <property type="molecule type" value="Genomic_DNA"/>
</dbReference>
<gene>
    <name evidence="2" type="ORF">PQ456_08895</name>
</gene>
<evidence type="ECO:0000313" key="2">
    <source>
        <dbReference type="EMBL" id="WCT57610.1"/>
    </source>
</evidence>
<evidence type="ECO:0000313" key="3">
    <source>
        <dbReference type="Proteomes" id="UP001220509"/>
    </source>
</evidence>
<feature type="region of interest" description="Disordered" evidence="1">
    <location>
        <begin position="42"/>
        <end position="103"/>
    </location>
</feature>
<feature type="compositionally biased region" description="Basic and acidic residues" evidence="1">
    <location>
        <begin position="42"/>
        <end position="53"/>
    </location>
</feature>
<name>A0AAX3M6B9_9BACL</name>
<feature type="compositionally biased region" description="Basic and acidic residues" evidence="1">
    <location>
        <begin position="63"/>
        <end position="84"/>
    </location>
</feature>
<accession>A0AAX3M6B9</accession>
<evidence type="ECO:0000256" key="1">
    <source>
        <dbReference type="SAM" id="MobiDB-lite"/>
    </source>
</evidence>
<sequence>MSMRNIELQIAIPRTSEVSKIQQAHLLRPAIDQTLLAEQINEHTERMRNRSGEVSESSSNFIHDGEAGEHHHTASEHQSDEHPTPEATPAEHPYKGKNIDLSF</sequence>
<dbReference type="AlphaFoldDB" id="A0AAX3M6B9"/>
<organism evidence="2 3">
    <name type="scientific">Paenibacillus kyungheensis</name>
    <dbReference type="NCBI Taxonomy" id="1452732"/>
    <lineage>
        <taxon>Bacteria</taxon>
        <taxon>Bacillati</taxon>
        <taxon>Bacillota</taxon>
        <taxon>Bacilli</taxon>
        <taxon>Bacillales</taxon>
        <taxon>Paenibacillaceae</taxon>
        <taxon>Paenibacillus</taxon>
    </lineage>
</organism>
<dbReference type="KEGG" id="pka:PQ456_08895"/>
<dbReference type="Proteomes" id="UP001220509">
    <property type="component" value="Chromosome"/>
</dbReference>
<protein>
    <submittedName>
        <fullName evidence="2">Uncharacterized protein</fullName>
    </submittedName>
</protein>
<keyword evidence="3" id="KW-1185">Reference proteome</keyword>